<dbReference type="PANTHER" id="PTHR37332">
    <property type="entry name" value="EXPRESSED PROTEIN"/>
    <property type="match status" value="1"/>
</dbReference>
<feature type="compositionally biased region" description="Low complexity" evidence="1">
    <location>
        <begin position="7"/>
        <end position="18"/>
    </location>
</feature>
<feature type="compositionally biased region" description="Polar residues" evidence="1">
    <location>
        <begin position="446"/>
        <end position="457"/>
    </location>
</feature>
<dbReference type="STRING" id="401625.A0A0P1BEE4"/>
<proteinExistence type="predicted"/>
<sequence>MSKLGISSGSASNVSSTSQLARTPSPSAERLTAGSQFLSAGAPVSSASVFANAQGANSGPNSNSGASVLLETLGRRLSSFAYLKRTLIGKNVWLGTTRLSKRELDGIYDPEKMKKRSHRALLVGLSLAPLLDVPTLTEFVRSVLAVISEIDSTPDPSALMNNAPYGFSSTPPTGAGASKGTGSVRNFFSRGTVRKPRGTTFDLDKDGTSTHSGFYSASGATGPVPGSAANLDHISDSNTTAYADSGSSFHAQSGAVGDASVIGMHLPFALDYYETFITLLDVLTEVYSKVLSFVPSSGAAPSISGLPNQSAGYFSEMSGGTSQGLSPVTPFHLSGQGPTDISVMQVELVLKMDAKLKKHIAQVSKEIDSVARHVAKTELDSLEGLMKEALLSPSLTSPSNPYGASTTPTGPGTAALGQTLNPSGGGLGGRANELSAPLAKNQGFHQLQPHSSQNSDAPGQDATISGIGAAPNSSAPALQTQYHPRETRQAPQTSGPARTEH</sequence>
<accession>A0A0P1BEE4</accession>
<feature type="compositionally biased region" description="Low complexity" evidence="1">
    <location>
        <begin position="392"/>
        <end position="415"/>
    </location>
</feature>
<keyword evidence="3" id="KW-1185">Reference proteome</keyword>
<dbReference type="OrthoDB" id="14339at2759"/>
<feature type="region of interest" description="Disordered" evidence="1">
    <location>
        <begin position="392"/>
        <end position="433"/>
    </location>
</feature>
<dbReference type="AlphaFoldDB" id="A0A0P1BEE4"/>
<name>A0A0P1BEE4_9BASI</name>
<feature type="compositionally biased region" description="Polar residues" evidence="1">
    <location>
        <begin position="471"/>
        <end position="482"/>
    </location>
</feature>
<dbReference type="EMBL" id="CCYA01000232">
    <property type="protein sequence ID" value="CEH13827.1"/>
    <property type="molecule type" value="Genomic_DNA"/>
</dbReference>
<evidence type="ECO:0000313" key="2">
    <source>
        <dbReference type="EMBL" id="CEH13827.1"/>
    </source>
</evidence>
<dbReference type="PANTHER" id="PTHR37332:SF1">
    <property type="entry name" value="ELMO DOMAIN-CONTAINING PROTEIN"/>
    <property type="match status" value="1"/>
</dbReference>
<organism evidence="2 3">
    <name type="scientific">Ceraceosorus bombacis</name>
    <dbReference type="NCBI Taxonomy" id="401625"/>
    <lineage>
        <taxon>Eukaryota</taxon>
        <taxon>Fungi</taxon>
        <taxon>Dikarya</taxon>
        <taxon>Basidiomycota</taxon>
        <taxon>Ustilaginomycotina</taxon>
        <taxon>Exobasidiomycetes</taxon>
        <taxon>Ceraceosorales</taxon>
        <taxon>Ceraceosoraceae</taxon>
        <taxon>Ceraceosorus</taxon>
    </lineage>
</organism>
<protein>
    <submittedName>
        <fullName evidence="2">Uncharacterized protein</fullName>
    </submittedName>
</protein>
<evidence type="ECO:0000313" key="3">
    <source>
        <dbReference type="Proteomes" id="UP000054845"/>
    </source>
</evidence>
<dbReference type="Proteomes" id="UP000054845">
    <property type="component" value="Unassembled WGS sequence"/>
</dbReference>
<evidence type="ECO:0000256" key="1">
    <source>
        <dbReference type="SAM" id="MobiDB-lite"/>
    </source>
</evidence>
<feature type="region of interest" description="Disordered" evidence="1">
    <location>
        <begin position="446"/>
        <end position="501"/>
    </location>
</feature>
<feature type="region of interest" description="Disordered" evidence="1">
    <location>
        <begin position="1"/>
        <end position="28"/>
    </location>
</feature>
<feature type="compositionally biased region" description="Polar residues" evidence="1">
    <location>
        <begin position="489"/>
        <end position="501"/>
    </location>
</feature>
<reference evidence="3" key="1">
    <citation type="submission" date="2014-09" db="EMBL/GenBank/DDBJ databases">
        <authorList>
            <person name="Sharma Rahul"/>
            <person name="Thines Marco"/>
        </authorList>
    </citation>
    <scope>NUCLEOTIDE SEQUENCE [LARGE SCALE GENOMIC DNA]</scope>
</reference>